<reference evidence="2" key="1">
    <citation type="journal article" date="2022" name="ISME J.">
        <title>Identification of active gaseous-alkane degraders at natural gas seeps.</title>
        <authorList>
            <person name="Farhan Ul Haque M."/>
            <person name="Hernandez M."/>
            <person name="Crombie A.T."/>
            <person name="Murrell J.C."/>
        </authorList>
    </citation>
    <scope>NUCLEOTIDE SEQUENCE</scope>
    <source>
        <strain evidence="2">ANDR5</strain>
    </source>
</reference>
<keyword evidence="3" id="KW-1185">Reference proteome</keyword>
<comment type="caution">
    <text evidence="2">The sequence shown here is derived from an EMBL/GenBank/DDBJ whole genome shotgun (WGS) entry which is preliminary data.</text>
</comment>
<keyword evidence="1" id="KW-0812">Transmembrane</keyword>
<evidence type="ECO:0000256" key="1">
    <source>
        <dbReference type="SAM" id="Phobius"/>
    </source>
</evidence>
<dbReference type="RefSeq" id="WP_243070797.1">
    <property type="nucleotide sequence ID" value="NZ_JAIVFL010000001.1"/>
</dbReference>
<evidence type="ECO:0000313" key="3">
    <source>
        <dbReference type="Proteomes" id="UP001139068"/>
    </source>
</evidence>
<dbReference type="Proteomes" id="UP001139068">
    <property type="component" value="Unassembled WGS sequence"/>
</dbReference>
<sequence length="147" mass="15842">MRRRPRWILTISVAVVAVGIAVWATFFDKPPEKCKPVTDLLAFNRSQSELISSKGGDGAPNEAEQTAYQQWADGLAERAQKVTDPGLAAQSTQLAQLANEFVAGLPRMRAETQSRAPGAPAPAVVYQMSALNDQISEQISQLSKACS</sequence>
<protein>
    <submittedName>
        <fullName evidence="2">Uncharacterized protein</fullName>
    </submittedName>
</protein>
<feature type="transmembrane region" description="Helical" evidence="1">
    <location>
        <begin position="7"/>
        <end position="26"/>
    </location>
</feature>
<evidence type="ECO:0000313" key="2">
    <source>
        <dbReference type="EMBL" id="MCI4674355.1"/>
    </source>
</evidence>
<keyword evidence="1" id="KW-0472">Membrane</keyword>
<accession>A0ABS9YSZ6</accession>
<keyword evidence="1" id="KW-1133">Transmembrane helix</keyword>
<dbReference type="EMBL" id="JAIVFL010000001">
    <property type="protein sequence ID" value="MCI4674355.1"/>
    <property type="molecule type" value="Genomic_DNA"/>
</dbReference>
<proteinExistence type="predicted"/>
<gene>
    <name evidence="2" type="ORF">K9U37_05200</name>
</gene>
<organism evidence="2 3">
    <name type="scientific">Candidatus Mycolicibacterium alkanivorans</name>
    <dbReference type="NCBI Taxonomy" id="2954114"/>
    <lineage>
        <taxon>Bacteria</taxon>
        <taxon>Bacillati</taxon>
        <taxon>Actinomycetota</taxon>
        <taxon>Actinomycetes</taxon>
        <taxon>Mycobacteriales</taxon>
        <taxon>Mycobacteriaceae</taxon>
        <taxon>Mycolicibacterium</taxon>
    </lineage>
</organism>
<name>A0ABS9YSZ6_9MYCO</name>